<dbReference type="GO" id="GO:0016746">
    <property type="term" value="F:acyltransferase activity"/>
    <property type="evidence" value="ECO:0007669"/>
    <property type="project" value="UniProtKB-KW"/>
</dbReference>
<dbReference type="Gene3D" id="4.10.320.10">
    <property type="entry name" value="E3-binding domain"/>
    <property type="match status" value="1"/>
</dbReference>
<dbReference type="InterPro" id="IPR001078">
    <property type="entry name" value="2-oxoacid_DH_actylTfrase"/>
</dbReference>
<dbReference type="PROSITE" id="PS51826">
    <property type="entry name" value="PSBD"/>
    <property type="match status" value="1"/>
</dbReference>
<dbReference type="SUPFAM" id="SSF52777">
    <property type="entry name" value="CoA-dependent acyltransferases"/>
    <property type="match status" value="1"/>
</dbReference>
<accession>A0ABZ1BPB7</accession>
<dbReference type="InterPro" id="IPR000089">
    <property type="entry name" value="Biotin_lipoyl"/>
</dbReference>
<organism evidence="10 11">
    <name type="scientific">Geochorda subterranea</name>
    <dbReference type="NCBI Taxonomy" id="3109564"/>
    <lineage>
        <taxon>Bacteria</taxon>
        <taxon>Bacillati</taxon>
        <taxon>Bacillota</taxon>
        <taxon>Limnochordia</taxon>
        <taxon>Limnochordales</taxon>
        <taxon>Geochordaceae</taxon>
        <taxon>Geochorda</taxon>
    </lineage>
</organism>
<reference evidence="11" key="1">
    <citation type="submission" date="2023-12" db="EMBL/GenBank/DDBJ databases">
        <title>Novel isolates from deep terrestrial aquifers shed light on the physiology and ecology of the class Limnochordia.</title>
        <authorList>
            <person name="Karnachuk O.V."/>
            <person name="Lukina A.P."/>
            <person name="Avakyan M.R."/>
            <person name="Kadnikov V."/>
            <person name="Begmatov S."/>
            <person name="Beletsky A.V."/>
            <person name="Mardanov A.V."/>
            <person name="Ravin N.V."/>
        </authorList>
    </citation>
    <scope>NUCLEOTIDE SEQUENCE [LARGE SCALE GENOMIC DNA]</scope>
    <source>
        <strain evidence="11">LN</strain>
    </source>
</reference>
<evidence type="ECO:0000256" key="3">
    <source>
        <dbReference type="ARBA" id="ARBA00022679"/>
    </source>
</evidence>
<dbReference type="Gene3D" id="3.30.559.10">
    <property type="entry name" value="Chloramphenicol acetyltransferase-like domain"/>
    <property type="match status" value="1"/>
</dbReference>
<dbReference type="PANTHER" id="PTHR43178">
    <property type="entry name" value="DIHYDROLIPOAMIDE ACETYLTRANSFERASE COMPONENT OF PYRUVATE DEHYDROGENASE COMPLEX"/>
    <property type="match status" value="1"/>
</dbReference>
<gene>
    <name evidence="10" type="ORF">VLY81_00470</name>
</gene>
<dbReference type="Gene3D" id="2.40.50.100">
    <property type="match status" value="1"/>
</dbReference>
<keyword evidence="4 6" id="KW-0450">Lipoyl</keyword>
<dbReference type="EC" id="2.3.1.-" evidence="6"/>
<keyword evidence="5 6" id="KW-0012">Acyltransferase</keyword>
<evidence type="ECO:0000259" key="8">
    <source>
        <dbReference type="PROSITE" id="PS50968"/>
    </source>
</evidence>
<dbReference type="InterPro" id="IPR050743">
    <property type="entry name" value="2-oxoacid_DH_E2_comp"/>
</dbReference>
<dbReference type="InterPro" id="IPR023213">
    <property type="entry name" value="CAT-like_dom_sf"/>
</dbReference>
<dbReference type="RefSeq" id="WP_324669045.1">
    <property type="nucleotide sequence ID" value="NZ_CP141614.1"/>
</dbReference>
<evidence type="ECO:0000256" key="6">
    <source>
        <dbReference type="RuleBase" id="RU003423"/>
    </source>
</evidence>
<evidence type="ECO:0000256" key="1">
    <source>
        <dbReference type="ARBA" id="ARBA00001938"/>
    </source>
</evidence>
<dbReference type="CDD" id="cd06849">
    <property type="entry name" value="lipoyl_domain"/>
    <property type="match status" value="1"/>
</dbReference>
<feature type="region of interest" description="Disordered" evidence="7">
    <location>
        <begin position="160"/>
        <end position="198"/>
    </location>
</feature>
<name>A0ABZ1BPB7_9FIRM</name>
<feature type="region of interest" description="Disordered" evidence="7">
    <location>
        <begin position="80"/>
        <end position="119"/>
    </location>
</feature>
<evidence type="ECO:0000256" key="5">
    <source>
        <dbReference type="ARBA" id="ARBA00023315"/>
    </source>
</evidence>
<comment type="cofactor">
    <cofactor evidence="1 6">
        <name>(R)-lipoate</name>
        <dbReference type="ChEBI" id="CHEBI:83088"/>
    </cofactor>
</comment>
<evidence type="ECO:0000313" key="11">
    <source>
        <dbReference type="Proteomes" id="UP001333102"/>
    </source>
</evidence>
<dbReference type="Pfam" id="PF00198">
    <property type="entry name" value="2-oxoacid_dh"/>
    <property type="match status" value="1"/>
</dbReference>
<evidence type="ECO:0000259" key="9">
    <source>
        <dbReference type="PROSITE" id="PS51826"/>
    </source>
</evidence>
<dbReference type="SUPFAM" id="SSF51230">
    <property type="entry name" value="Single hybrid motif"/>
    <property type="match status" value="1"/>
</dbReference>
<dbReference type="SUPFAM" id="SSF47005">
    <property type="entry name" value="Peripheral subunit-binding domain of 2-oxo acid dehydrogenase complex"/>
    <property type="match status" value="1"/>
</dbReference>
<comment type="similarity">
    <text evidence="2 6">Belongs to the 2-oxoacid dehydrogenase family.</text>
</comment>
<dbReference type="InterPro" id="IPR036625">
    <property type="entry name" value="E3-bd_dom_sf"/>
</dbReference>
<dbReference type="Pfam" id="PF02817">
    <property type="entry name" value="E3_binding"/>
    <property type="match status" value="1"/>
</dbReference>
<evidence type="ECO:0000256" key="2">
    <source>
        <dbReference type="ARBA" id="ARBA00007317"/>
    </source>
</evidence>
<feature type="domain" description="Lipoyl-binding" evidence="8">
    <location>
        <begin position="2"/>
        <end position="77"/>
    </location>
</feature>
<sequence>MVIDVVMPQLGESVTEGQIVRWLKQPNQPVARFEPLVEVLTDKVTVEVPSPVEGRLLSIEVPEGETVPVGTVIARLEAAGATAPATPEPRPAGTVQSTGPGPAGLDAEGATGGGGAEARYSPAVRRLAREHGVDLARVRGTGHGGRVTREDVLAYVAARQRQATAPPSAPPEPPSTPQRPPAVSPGRTPEPAGAVPASPVRQVIARRMVESWTTIPHAWTMVEADVTALAALREQVRETFVRREGFELTYLPFAVKAVVETLQEHPELNASWQDGRIVYHRSVHVGVAVGLEDALLVPVIREAERLSLVGLARALHDLVRRARERRLGADETAGGTFTVNNTGALGSVLSAPIINPPQAAILTTEAVQRRLVVLKDDQLAIRSIMALCLSFDHRVADGVQALRFLNGVKRRLEAFGPGMPLA</sequence>
<feature type="compositionally biased region" description="Pro residues" evidence="7">
    <location>
        <begin position="167"/>
        <end position="183"/>
    </location>
</feature>
<dbReference type="PANTHER" id="PTHR43178:SF5">
    <property type="entry name" value="LIPOAMIDE ACYLTRANSFERASE COMPONENT OF BRANCHED-CHAIN ALPHA-KETO ACID DEHYDROGENASE COMPLEX, MITOCHONDRIAL"/>
    <property type="match status" value="1"/>
</dbReference>
<dbReference type="Proteomes" id="UP001333102">
    <property type="component" value="Chromosome"/>
</dbReference>
<evidence type="ECO:0000256" key="7">
    <source>
        <dbReference type="SAM" id="MobiDB-lite"/>
    </source>
</evidence>
<dbReference type="Pfam" id="PF00364">
    <property type="entry name" value="Biotin_lipoyl"/>
    <property type="match status" value="1"/>
</dbReference>
<keyword evidence="11" id="KW-1185">Reference proteome</keyword>
<dbReference type="PROSITE" id="PS50968">
    <property type="entry name" value="BIOTINYL_LIPOYL"/>
    <property type="match status" value="1"/>
</dbReference>
<evidence type="ECO:0000313" key="10">
    <source>
        <dbReference type="EMBL" id="WRP14679.1"/>
    </source>
</evidence>
<keyword evidence="3 6" id="KW-0808">Transferase</keyword>
<dbReference type="InterPro" id="IPR004167">
    <property type="entry name" value="PSBD"/>
</dbReference>
<dbReference type="EMBL" id="CP141614">
    <property type="protein sequence ID" value="WRP14679.1"/>
    <property type="molecule type" value="Genomic_DNA"/>
</dbReference>
<evidence type="ECO:0000256" key="4">
    <source>
        <dbReference type="ARBA" id="ARBA00022823"/>
    </source>
</evidence>
<feature type="domain" description="Peripheral subunit-binding (PSBD)" evidence="9">
    <location>
        <begin position="119"/>
        <end position="156"/>
    </location>
</feature>
<protein>
    <recommendedName>
        <fullName evidence="6">Dihydrolipoamide acetyltransferase component of pyruvate dehydrogenase complex</fullName>
        <ecNumber evidence="6">2.3.1.-</ecNumber>
    </recommendedName>
</protein>
<dbReference type="InterPro" id="IPR011053">
    <property type="entry name" value="Single_hybrid_motif"/>
</dbReference>
<proteinExistence type="inferred from homology"/>